<name>T1ISS7_STRMM</name>
<reference evidence="1" key="2">
    <citation type="submission" date="2015-02" db="UniProtKB">
        <authorList>
            <consortium name="EnsemblMetazoa"/>
        </authorList>
    </citation>
    <scope>IDENTIFICATION</scope>
</reference>
<organism evidence="1 2">
    <name type="scientific">Strigamia maritima</name>
    <name type="common">European centipede</name>
    <name type="synonym">Geophilus maritimus</name>
    <dbReference type="NCBI Taxonomy" id="126957"/>
    <lineage>
        <taxon>Eukaryota</taxon>
        <taxon>Metazoa</taxon>
        <taxon>Ecdysozoa</taxon>
        <taxon>Arthropoda</taxon>
        <taxon>Myriapoda</taxon>
        <taxon>Chilopoda</taxon>
        <taxon>Pleurostigmophora</taxon>
        <taxon>Geophilomorpha</taxon>
        <taxon>Linotaeniidae</taxon>
        <taxon>Strigamia</taxon>
    </lineage>
</organism>
<sequence length="95" mass="10935">MIDGSSRAAVMAARHLLCSAGLWTRVSLARKQKFLERNSTDENCRTQADDFGQTLSLMTPYYFDALIRTKRSKKSGEQVHLNLVDYQARKWIPNR</sequence>
<dbReference type="EMBL" id="JH431446">
    <property type="status" value="NOT_ANNOTATED_CDS"/>
    <property type="molecule type" value="Genomic_DNA"/>
</dbReference>
<dbReference type="HOGENOM" id="CLU_2375458_0_0_1"/>
<reference evidence="2" key="1">
    <citation type="submission" date="2011-05" db="EMBL/GenBank/DDBJ databases">
        <authorList>
            <person name="Richards S.R."/>
            <person name="Qu J."/>
            <person name="Jiang H."/>
            <person name="Jhangiani S.N."/>
            <person name="Agravi P."/>
            <person name="Goodspeed R."/>
            <person name="Gross S."/>
            <person name="Mandapat C."/>
            <person name="Jackson L."/>
            <person name="Mathew T."/>
            <person name="Pu L."/>
            <person name="Thornton R."/>
            <person name="Saada N."/>
            <person name="Wilczek-Boney K.B."/>
            <person name="Lee S."/>
            <person name="Kovar C."/>
            <person name="Wu Y."/>
            <person name="Scherer S.E."/>
            <person name="Worley K.C."/>
            <person name="Muzny D.M."/>
            <person name="Gibbs R."/>
        </authorList>
    </citation>
    <scope>NUCLEOTIDE SEQUENCE</scope>
    <source>
        <strain evidence="2">Brora</strain>
    </source>
</reference>
<accession>T1ISS7</accession>
<dbReference type="EnsemblMetazoa" id="SMAR004161-RA">
    <property type="protein sequence ID" value="SMAR004161-PA"/>
    <property type="gene ID" value="SMAR004161"/>
</dbReference>
<keyword evidence="2" id="KW-1185">Reference proteome</keyword>
<dbReference type="Proteomes" id="UP000014500">
    <property type="component" value="Unassembled WGS sequence"/>
</dbReference>
<proteinExistence type="predicted"/>
<evidence type="ECO:0000313" key="2">
    <source>
        <dbReference type="Proteomes" id="UP000014500"/>
    </source>
</evidence>
<protein>
    <submittedName>
        <fullName evidence="1">Uncharacterized protein</fullName>
    </submittedName>
</protein>
<evidence type="ECO:0000313" key="1">
    <source>
        <dbReference type="EnsemblMetazoa" id="SMAR004161-PA"/>
    </source>
</evidence>
<dbReference type="AlphaFoldDB" id="T1ISS7"/>